<evidence type="ECO:0000256" key="9">
    <source>
        <dbReference type="ARBA" id="ARBA00022917"/>
    </source>
</evidence>
<comment type="subcellular location">
    <subcellularLocation>
        <location evidence="1">Cytoplasm</location>
    </subcellularLocation>
</comment>
<dbReference type="InterPro" id="IPR010978">
    <property type="entry name" value="tRNA-bd_arm"/>
</dbReference>
<gene>
    <name evidence="19" type="ORF">UX87_C0022G0024</name>
</gene>
<dbReference type="InterPro" id="IPR002314">
    <property type="entry name" value="aa-tRNA-synt_IIb"/>
</dbReference>
<dbReference type="PROSITE" id="PS50862">
    <property type="entry name" value="AA_TRNA_LIGASE_II"/>
    <property type="match status" value="1"/>
</dbReference>
<dbReference type="PRINTS" id="PR00981">
    <property type="entry name" value="TRNASYNTHSER"/>
</dbReference>
<keyword evidence="9" id="KW-0648">Protein biosynthesis</keyword>
<evidence type="ECO:0000256" key="13">
    <source>
        <dbReference type="ARBA" id="ARBA00048823"/>
    </source>
</evidence>
<dbReference type="AlphaFoldDB" id="A0A0G1S1V3"/>
<reference evidence="19 20" key="1">
    <citation type="journal article" date="2015" name="Nature">
        <title>rRNA introns, odd ribosomes, and small enigmatic genomes across a large radiation of phyla.</title>
        <authorList>
            <person name="Brown C.T."/>
            <person name="Hug L.A."/>
            <person name="Thomas B.C."/>
            <person name="Sharon I."/>
            <person name="Castelle C.J."/>
            <person name="Singh A."/>
            <person name="Wilkins M.J."/>
            <person name="Williams K.H."/>
            <person name="Banfield J.F."/>
        </authorList>
    </citation>
    <scope>NUCLEOTIDE SEQUENCE [LARGE SCALE GENOMIC DNA]</scope>
</reference>
<dbReference type="PANTHER" id="PTHR43697">
    <property type="entry name" value="SERYL-TRNA SYNTHETASE"/>
    <property type="match status" value="1"/>
</dbReference>
<keyword evidence="6 19" id="KW-0436">Ligase</keyword>
<dbReference type="PIRSF" id="PIRSF001529">
    <property type="entry name" value="Ser-tRNA-synth_IIa"/>
    <property type="match status" value="1"/>
</dbReference>
<dbReference type="Proteomes" id="UP000034364">
    <property type="component" value="Unassembled WGS sequence"/>
</dbReference>
<dbReference type="InterPro" id="IPR015866">
    <property type="entry name" value="Ser-tRNA-synth_1_N"/>
</dbReference>
<evidence type="ECO:0000256" key="5">
    <source>
        <dbReference type="ARBA" id="ARBA00022490"/>
    </source>
</evidence>
<feature type="site" description="Important for serine binding" evidence="15">
    <location>
        <position position="398"/>
    </location>
</feature>
<evidence type="ECO:0000259" key="18">
    <source>
        <dbReference type="PROSITE" id="PS50862"/>
    </source>
</evidence>
<feature type="binding site" evidence="15">
    <location>
        <position position="275"/>
    </location>
    <ligand>
        <name>L-serine</name>
        <dbReference type="ChEBI" id="CHEBI:33384"/>
    </ligand>
</feature>
<evidence type="ECO:0000256" key="4">
    <source>
        <dbReference type="ARBA" id="ARBA00012840"/>
    </source>
</evidence>
<dbReference type="GO" id="GO:0004828">
    <property type="term" value="F:serine-tRNA ligase activity"/>
    <property type="evidence" value="ECO:0007669"/>
    <property type="project" value="UniProtKB-UniRule"/>
</dbReference>
<feature type="binding site" evidence="15">
    <location>
        <position position="298"/>
    </location>
    <ligand>
        <name>L-serine</name>
        <dbReference type="ChEBI" id="CHEBI:33384"/>
    </ligand>
</feature>
<evidence type="ECO:0000256" key="12">
    <source>
        <dbReference type="ARBA" id="ARBA00047929"/>
    </source>
</evidence>
<comment type="caution">
    <text evidence="19">The sequence shown here is derived from an EMBL/GenBank/DDBJ whole genome shotgun (WGS) entry which is preliminary data.</text>
</comment>
<dbReference type="GO" id="GO:0005737">
    <property type="term" value="C:cytoplasm"/>
    <property type="evidence" value="ECO:0007669"/>
    <property type="project" value="UniProtKB-SubCell"/>
</dbReference>
<evidence type="ECO:0000256" key="16">
    <source>
        <dbReference type="PIRSR" id="PIRSR001529-2"/>
    </source>
</evidence>
<dbReference type="PANTHER" id="PTHR43697:SF1">
    <property type="entry name" value="SERINE--TRNA LIGASE"/>
    <property type="match status" value="1"/>
</dbReference>
<evidence type="ECO:0000256" key="17">
    <source>
        <dbReference type="SAM" id="Coils"/>
    </source>
</evidence>
<dbReference type="Gene3D" id="3.30.930.10">
    <property type="entry name" value="Bira Bifunctional Protein, Domain 2"/>
    <property type="match status" value="1"/>
</dbReference>
<evidence type="ECO:0000256" key="15">
    <source>
        <dbReference type="PIRSR" id="PIRSR001529-1"/>
    </source>
</evidence>
<evidence type="ECO:0000256" key="10">
    <source>
        <dbReference type="ARBA" id="ARBA00023146"/>
    </source>
</evidence>
<evidence type="ECO:0000313" key="19">
    <source>
        <dbReference type="EMBL" id="KKU63509.1"/>
    </source>
</evidence>
<dbReference type="NCBIfam" id="TIGR00414">
    <property type="entry name" value="serS"/>
    <property type="match status" value="1"/>
</dbReference>
<keyword evidence="8 16" id="KW-0067">ATP-binding</keyword>
<feature type="coiled-coil region" evidence="17">
    <location>
        <begin position="30"/>
        <end position="94"/>
    </location>
</feature>
<dbReference type="EC" id="6.1.1.11" evidence="4 14"/>
<evidence type="ECO:0000313" key="20">
    <source>
        <dbReference type="Proteomes" id="UP000034364"/>
    </source>
</evidence>
<evidence type="ECO:0000256" key="11">
    <source>
        <dbReference type="ARBA" id="ARBA00039158"/>
    </source>
</evidence>
<dbReference type="SUPFAM" id="SSF55681">
    <property type="entry name" value="Class II aaRS and biotin synthetases"/>
    <property type="match status" value="1"/>
</dbReference>
<dbReference type="InterPro" id="IPR006195">
    <property type="entry name" value="aa-tRNA-synth_II"/>
</dbReference>
<dbReference type="Pfam" id="PF02403">
    <property type="entry name" value="Seryl_tRNA_N"/>
    <property type="match status" value="1"/>
</dbReference>
<dbReference type="SUPFAM" id="SSF46589">
    <property type="entry name" value="tRNA-binding arm"/>
    <property type="match status" value="1"/>
</dbReference>
<proteinExistence type="inferred from homology"/>
<dbReference type="PATRIC" id="fig|1618353.3.peg.756"/>
<evidence type="ECO:0000256" key="6">
    <source>
        <dbReference type="ARBA" id="ARBA00022598"/>
    </source>
</evidence>
<keyword evidence="10" id="KW-0030">Aminoacyl-tRNA synthetase</keyword>
<dbReference type="Gene3D" id="1.10.287.40">
    <property type="entry name" value="Serine-tRNA synthetase, tRNA binding domain"/>
    <property type="match status" value="1"/>
</dbReference>
<keyword evidence="5" id="KW-0963">Cytoplasm</keyword>
<evidence type="ECO:0000256" key="2">
    <source>
        <dbReference type="ARBA" id="ARBA00005045"/>
    </source>
</evidence>
<sequence>MLDIKFIRENPDLIQKNVVFRGGKVPVSQVLEADKKRRDLIKRSEELRADRNIRSAQKPSPEEIAQLRIAREELKKIEDELKMIETEFQDLLARIPNMSSPDMPEGNGDPDHVELAVWLPDGGYLPKEKLGRGDNSVQFMPVREGRHHVDLGRDLDVIDIEQSAKTSGSRFAYLKNEAALMQYALFELLKNKLIGEGFIPMIVPVMVNERVLFGTSHFPEGRDQVYEINTEFVEEKKPLFLVGSSEPPLFAYYMDKVLKEKELPVKMFAFTHCFRSEVGSWGKDVRGIKRVHQFDKLEMDTITAPEKSREMMEYLRSINEWVMQQLQLPYRVINKCSRDCGYNATYLQYDVEGWLPSQKEFIELGSNTDAWDYQARRMNISYLGPDGRKSFAHTVNDTGIPIGRMIIAILDNYQNPDGSVTIPEALRPYMGTDVILPKK</sequence>
<evidence type="ECO:0000256" key="3">
    <source>
        <dbReference type="ARBA" id="ARBA00010728"/>
    </source>
</evidence>
<feature type="domain" description="Aminoacyl-transfer RNA synthetases class-II family profile" evidence="18">
    <location>
        <begin position="181"/>
        <end position="423"/>
    </location>
</feature>
<comment type="catalytic activity">
    <reaction evidence="12">
        <text>tRNA(Sec) + L-serine + ATP = L-seryl-tRNA(Sec) + AMP + diphosphate + H(+)</text>
        <dbReference type="Rhea" id="RHEA:42580"/>
        <dbReference type="Rhea" id="RHEA-COMP:9742"/>
        <dbReference type="Rhea" id="RHEA-COMP:10128"/>
        <dbReference type="ChEBI" id="CHEBI:15378"/>
        <dbReference type="ChEBI" id="CHEBI:30616"/>
        <dbReference type="ChEBI" id="CHEBI:33019"/>
        <dbReference type="ChEBI" id="CHEBI:33384"/>
        <dbReference type="ChEBI" id="CHEBI:78442"/>
        <dbReference type="ChEBI" id="CHEBI:78533"/>
        <dbReference type="ChEBI" id="CHEBI:456215"/>
        <dbReference type="EC" id="6.1.1.11"/>
    </reaction>
</comment>
<evidence type="ECO:0000256" key="14">
    <source>
        <dbReference type="NCBIfam" id="TIGR00414"/>
    </source>
</evidence>
<dbReference type="GO" id="GO:0006434">
    <property type="term" value="P:seryl-tRNA aminoacylation"/>
    <property type="evidence" value="ECO:0007669"/>
    <property type="project" value="UniProtKB-UniRule"/>
</dbReference>
<keyword evidence="17" id="KW-0175">Coiled coil</keyword>
<comment type="pathway">
    <text evidence="2">Aminoacyl-tRNA biosynthesis; selenocysteinyl-tRNA(Sec) biosynthesis; L-seryl-tRNA(Sec) from L-serine and tRNA(Sec): step 1/1.</text>
</comment>
<feature type="binding site" evidence="15">
    <location>
        <position position="396"/>
    </location>
    <ligand>
        <name>L-serine</name>
        <dbReference type="ChEBI" id="CHEBI:33384"/>
    </ligand>
</feature>
<dbReference type="InterPro" id="IPR042103">
    <property type="entry name" value="SerRS_1_N_sf"/>
</dbReference>
<comment type="catalytic activity">
    <reaction evidence="13">
        <text>tRNA(Ser) + L-serine + ATP = L-seryl-tRNA(Ser) + AMP + diphosphate + H(+)</text>
        <dbReference type="Rhea" id="RHEA:12292"/>
        <dbReference type="Rhea" id="RHEA-COMP:9669"/>
        <dbReference type="Rhea" id="RHEA-COMP:9703"/>
        <dbReference type="ChEBI" id="CHEBI:15378"/>
        <dbReference type="ChEBI" id="CHEBI:30616"/>
        <dbReference type="ChEBI" id="CHEBI:33019"/>
        <dbReference type="ChEBI" id="CHEBI:33384"/>
        <dbReference type="ChEBI" id="CHEBI:78442"/>
        <dbReference type="ChEBI" id="CHEBI:78533"/>
        <dbReference type="ChEBI" id="CHEBI:456215"/>
        <dbReference type="EC" id="6.1.1.11"/>
    </reaction>
</comment>
<comment type="similarity">
    <text evidence="3">Belongs to the class-II aminoacyl-tRNA synthetase family. Type-1 seryl-tRNA synthetase subfamily.</text>
</comment>
<dbReference type="EMBL" id="LCNV01000022">
    <property type="protein sequence ID" value="KKU63509.1"/>
    <property type="molecule type" value="Genomic_DNA"/>
</dbReference>
<dbReference type="InterPro" id="IPR045864">
    <property type="entry name" value="aa-tRNA-synth_II/BPL/LPL"/>
</dbReference>
<protein>
    <recommendedName>
        <fullName evidence="11 14">Serine--tRNA ligase</fullName>
        <ecNumber evidence="4 14">6.1.1.11</ecNumber>
    </recommendedName>
</protein>
<evidence type="ECO:0000256" key="8">
    <source>
        <dbReference type="ARBA" id="ARBA00022840"/>
    </source>
</evidence>
<organism evidence="19 20">
    <name type="scientific">Candidatus Amesbacteria bacterium GW2011_GWA1_47_16</name>
    <dbReference type="NCBI Taxonomy" id="1618353"/>
    <lineage>
        <taxon>Bacteria</taxon>
        <taxon>Candidatus Amesiibacteriota</taxon>
    </lineage>
</organism>
<feature type="binding site" evidence="16">
    <location>
        <begin position="291"/>
        <end position="294"/>
    </location>
    <ligand>
        <name>ATP</name>
        <dbReference type="ChEBI" id="CHEBI:30616"/>
    </ligand>
</feature>
<feature type="binding site" evidence="16">
    <location>
        <begin position="363"/>
        <end position="366"/>
    </location>
    <ligand>
        <name>ATP</name>
        <dbReference type="ChEBI" id="CHEBI:30616"/>
    </ligand>
</feature>
<dbReference type="InterPro" id="IPR002317">
    <property type="entry name" value="Ser-tRNA-ligase_type_1"/>
</dbReference>
<dbReference type="GO" id="GO:0005524">
    <property type="term" value="F:ATP binding"/>
    <property type="evidence" value="ECO:0007669"/>
    <property type="project" value="UniProtKB-KW"/>
</dbReference>
<evidence type="ECO:0000256" key="1">
    <source>
        <dbReference type="ARBA" id="ARBA00004496"/>
    </source>
</evidence>
<dbReference type="Pfam" id="PF00587">
    <property type="entry name" value="tRNA-synt_2b"/>
    <property type="match status" value="1"/>
</dbReference>
<evidence type="ECO:0000256" key="7">
    <source>
        <dbReference type="ARBA" id="ARBA00022741"/>
    </source>
</evidence>
<name>A0A0G1S1V3_9BACT</name>
<feature type="binding site" evidence="16">
    <location>
        <begin position="275"/>
        <end position="277"/>
    </location>
    <ligand>
        <name>ATP</name>
        <dbReference type="ChEBI" id="CHEBI:30616"/>
    </ligand>
</feature>
<accession>A0A0G1S1V3</accession>
<keyword evidence="7" id="KW-0547">Nucleotide-binding</keyword>